<feature type="binding site" evidence="5">
    <location>
        <position position="129"/>
    </location>
    <ligand>
        <name>Mn(2+)</name>
        <dbReference type="ChEBI" id="CHEBI:29035"/>
        <label>1</label>
    </ligand>
</feature>
<gene>
    <name evidence="5 8" type="primary">hutG</name>
    <name evidence="8" type="ordered locus">PUV_09200</name>
</gene>
<evidence type="ECO:0000256" key="4">
    <source>
        <dbReference type="ARBA" id="ARBA00023211"/>
    </source>
</evidence>
<feature type="binding site" evidence="5">
    <location>
        <position position="242"/>
    </location>
    <ligand>
        <name>Mn(2+)</name>
        <dbReference type="ChEBI" id="CHEBI:29035"/>
        <label>2</label>
    </ligand>
</feature>
<dbReference type="InterPro" id="IPR006035">
    <property type="entry name" value="Ureohydrolase"/>
</dbReference>
<dbReference type="Pfam" id="PF00491">
    <property type="entry name" value="Arginase"/>
    <property type="match status" value="1"/>
</dbReference>
<dbReference type="Proteomes" id="UP000000495">
    <property type="component" value="Chromosome"/>
</dbReference>
<feature type="binding site" evidence="5">
    <location>
        <position position="156"/>
    </location>
    <ligand>
        <name>Mn(2+)</name>
        <dbReference type="ChEBI" id="CHEBI:29035"/>
        <label>1</label>
    </ligand>
</feature>
<dbReference type="GO" id="GO:0019557">
    <property type="term" value="P:L-histidine catabolic process to glutamate and formate"/>
    <property type="evidence" value="ECO:0007669"/>
    <property type="project" value="UniProtKB-UniPathway"/>
</dbReference>
<dbReference type="PROSITE" id="PS51409">
    <property type="entry name" value="ARGINASE_2"/>
    <property type="match status" value="1"/>
</dbReference>
<evidence type="ECO:0000256" key="1">
    <source>
        <dbReference type="ARBA" id="ARBA00022723"/>
    </source>
</evidence>
<feature type="binding site" evidence="5">
    <location>
        <position position="154"/>
    </location>
    <ligand>
        <name>Mn(2+)</name>
        <dbReference type="ChEBI" id="CHEBI:29035"/>
        <label>2</label>
    </ligand>
</feature>
<keyword evidence="4 5" id="KW-0464">Manganese</keyword>
<feature type="binding site" evidence="5">
    <location>
        <position position="244"/>
    </location>
    <ligand>
        <name>Mn(2+)</name>
        <dbReference type="ChEBI" id="CHEBI:29035"/>
        <label>2</label>
    </ligand>
</feature>
<dbReference type="GO" id="GO:0019556">
    <property type="term" value="P:L-histidine catabolic process to glutamate and formamide"/>
    <property type="evidence" value="ECO:0007669"/>
    <property type="project" value="UniProtKB-UniRule"/>
</dbReference>
<evidence type="ECO:0000256" key="5">
    <source>
        <dbReference type="HAMAP-Rule" id="MF_00737"/>
    </source>
</evidence>
<evidence type="ECO:0000256" key="7">
    <source>
        <dbReference type="PROSITE-ProRule" id="PRU00742"/>
    </source>
</evidence>
<dbReference type="GO" id="GO:0050415">
    <property type="term" value="F:formimidoylglutamase activity"/>
    <property type="evidence" value="ECO:0007669"/>
    <property type="project" value="UniProtKB-UniRule"/>
</dbReference>
<dbReference type="GO" id="GO:0008783">
    <property type="term" value="F:agmatinase activity"/>
    <property type="evidence" value="ECO:0007669"/>
    <property type="project" value="TreeGrafter"/>
</dbReference>
<evidence type="ECO:0000313" key="8">
    <source>
        <dbReference type="EMBL" id="CCB85870.1"/>
    </source>
</evidence>
<dbReference type="GO" id="GO:0030145">
    <property type="term" value="F:manganese ion binding"/>
    <property type="evidence" value="ECO:0007669"/>
    <property type="project" value="UniProtKB-UniRule"/>
</dbReference>
<dbReference type="EMBL" id="FR872580">
    <property type="protein sequence ID" value="CCB85870.1"/>
    <property type="molecule type" value="Genomic_DNA"/>
</dbReference>
<keyword evidence="1 5" id="KW-0479">Metal-binding</keyword>
<evidence type="ECO:0000256" key="2">
    <source>
        <dbReference type="ARBA" id="ARBA00022801"/>
    </source>
</evidence>
<dbReference type="STRING" id="765952.PUV_09200"/>
<dbReference type="PANTHER" id="PTHR11358">
    <property type="entry name" value="ARGINASE/AGMATINASE"/>
    <property type="match status" value="1"/>
</dbReference>
<dbReference type="HAMAP" id="MF_00737">
    <property type="entry name" value="Formimidoylglutam"/>
    <property type="match status" value="1"/>
</dbReference>
<dbReference type="RefSeq" id="WP_013924648.1">
    <property type="nucleotide sequence ID" value="NC_015702.1"/>
</dbReference>
<keyword evidence="3 5" id="KW-0369">Histidine metabolism</keyword>
<dbReference type="GO" id="GO:0033389">
    <property type="term" value="P:putrescine biosynthetic process from arginine, via agmatine"/>
    <property type="evidence" value="ECO:0007669"/>
    <property type="project" value="TreeGrafter"/>
</dbReference>
<evidence type="ECO:0000313" key="9">
    <source>
        <dbReference type="Proteomes" id="UP000000495"/>
    </source>
</evidence>
<comment type="pathway">
    <text evidence="5">Amino-acid degradation; L-histidine degradation into L-glutamate; L-glutamate from N-formimidoyl-L-glutamate (hydrolase route): step 1/1.</text>
</comment>
<protein>
    <recommendedName>
        <fullName evidence="5 6">Formimidoylglutamase</fullName>
        <ecNumber evidence="5 6">3.5.3.8</ecNumber>
    </recommendedName>
    <alternativeName>
        <fullName evidence="5">Formiminoglutamase</fullName>
    </alternativeName>
    <alternativeName>
        <fullName evidence="5">Formiminoglutamate hydrolase</fullName>
    </alternativeName>
</protein>
<dbReference type="eggNOG" id="COG0010">
    <property type="taxonomic scope" value="Bacteria"/>
</dbReference>
<dbReference type="InterPro" id="IPR023696">
    <property type="entry name" value="Ureohydrolase_dom_sf"/>
</dbReference>
<dbReference type="InterPro" id="IPR005923">
    <property type="entry name" value="HutG"/>
</dbReference>
<feature type="binding site" evidence="5">
    <location>
        <position position="242"/>
    </location>
    <ligand>
        <name>Mn(2+)</name>
        <dbReference type="ChEBI" id="CHEBI:29035"/>
        <label>1</label>
    </ligand>
</feature>
<dbReference type="AlphaFoldDB" id="F8KYD4"/>
<dbReference type="OrthoDB" id="9788689at2"/>
<evidence type="ECO:0000256" key="6">
    <source>
        <dbReference type="NCBIfam" id="TIGR01227"/>
    </source>
</evidence>
<accession>F8KYD4</accession>
<dbReference type="NCBIfam" id="TIGR01227">
    <property type="entry name" value="hutG"/>
    <property type="match status" value="1"/>
</dbReference>
<keyword evidence="9" id="KW-1185">Reference proteome</keyword>
<comment type="catalytic activity">
    <reaction evidence="5">
        <text>N-formimidoyl-L-glutamate + H2O = formamide + L-glutamate</text>
        <dbReference type="Rhea" id="RHEA:22492"/>
        <dbReference type="ChEBI" id="CHEBI:15377"/>
        <dbReference type="ChEBI" id="CHEBI:16397"/>
        <dbReference type="ChEBI" id="CHEBI:29985"/>
        <dbReference type="ChEBI" id="CHEBI:58928"/>
        <dbReference type="EC" id="3.5.3.8"/>
    </reaction>
</comment>
<sequence length="318" mass="35318">MHKYYQPPEKDLWKGREDGERFHQVIQCLDLSKEKLEFQDKPCYGFLGFVSDEGVRRNEGRMGASEGPFAIRKSLANLALHQLVEAKFFDVGNIVCEDQNLEEAQKQLGEAVASLLNQNVFPIVLGGGHESAWGIHQGVMELHSECAVVNFDAHLDLRPLLEDQWGTSGTSFSQIAEGYKNRGKSFHYTCLGVQKAGNTSQLFETAEKHQVKIVYAENFCLGALGRIQEVISYHKPIHLTICLDVFAAAFAPGVSAPQAFGILPKDILTSLSLLAHSKKVVVLDIAELSPQHDRDGITAKLASNLIAHFLYEHIHIVK</sequence>
<feature type="binding site" evidence="5">
    <location>
        <position position="152"/>
    </location>
    <ligand>
        <name>Mn(2+)</name>
        <dbReference type="ChEBI" id="CHEBI:29035"/>
        <label>1</label>
    </ligand>
</feature>
<proteinExistence type="inferred from homology"/>
<feature type="binding site" evidence="5">
    <location>
        <position position="152"/>
    </location>
    <ligand>
        <name>Mn(2+)</name>
        <dbReference type="ChEBI" id="CHEBI:29035"/>
        <label>2</label>
    </ligand>
</feature>
<keyword evidence="2 5" id="KW-0378">Hydrolase</keyword>
<reference evidence="8 9" key="1">
    <citation type="journal article" date="2011" name="Mol. Biol. Evol.">
        <title>Unity in variety--the pan-genome of the Chlamydiae.</title>
        <authorList>
            <person name="Collingro A."/>
            <person name="Tischler P."/>
            <person name="Weinmaier T."/>
            <person name="Penz T."/>
            <person name="Heinz E."/>
            <person name="Brunham R.C."/>
            <person name="Read T.D."/>
            <person name="Bavoil P.M."/>
            <person name="Sachse K."/>
            <person name="Kahane S."/>
            <person name="Friedman M.G."/>
            <person name="Rattei T."/>
            <person name="Myers G.S."/>
            <person name="Horn M."/>
        </authorList>
    </citation>
    <scope>NUCLEOTIDE SEQUENCE [LARGE SCALE GENOMIC DNA]</scope>
    <source>
        <strain evidence="9">UV7</strain>
    </source>
</reference>
<dbReference type="SUPFAM" id="SSF52768">
    <property type="entry name" value="Arginase/deacetylase"/>
    <property type="match status" value="1"/>
</dbReference>
<dbReference type="EC" id="3.5.3.8" evidence="5 6"/>
<name>F8KYD4_PARAV</name>
<dbReference type="KEGG" id="puv:PUV_09200"/>
<dbReference type="CDD" id="cd09988">
    <property type="entry name" value="Formimidoylglutamase"/>
    <property type="match status" value="1"/>
</dbReference>
<dbReference type="PANTHER" id="PTHR11358:SF35">
    <property type="entry name" value="FORMIMIDOYLGLUTAMASE"/>
    <property type="match status" value="1"/>
</dbReference>
<evidence type="ECO:0000256" key="3">
    <source>
        <dbReference type="ARBA" id="ARBA00022808"/>
    </source>
</evidence>
<comment type="cofactor">
    <cofactor evidence="5">
        <name>Mn(2+)</name>
        <dbReference type="ChEBI" id="CHEBI:29035"/>
    </cofactor>
    <text evidence="5">Binds 2 manganese ions per subunit.</text>
</comment>
<comment type="similarity">
    <text evidence="5 7">Belongs to the arginase family.</text>
</comment>
<dbReference type="Gene3D" id="3.40.800.10">
    <property type="entry name" value="Ureohydrolase domain"/>
    <property type="match status" value="1"/>
</dbReference>
<comment type="function">
    <text evidence="5">Catalyzes the conversion of N-formimidoyl-L-glutamate to L-glutamate and formamide.</text>
</comment>
<dbReference type="UniPathway" id="UPA00379">
    <property type="reaction ID" value="UER00552"/>
</dbReference>
<organism evidence="8 9">
    <name type="scientific">Parachlamydia acanthamoebae (strain UV7)</name>
    <dbReference type="NCBI Taxonomy" id="765952"/>
    <lineage>
        <taxon>Bacteria</taxon>
        <taxon>Pseudomonadati</taxon>
        <taxon>Chlamydiota</taxon>
        <taxon>Chlamydiia</taxon>
        <taxon>Parachlamydiales</taxon>
        <taxon>Parachlamydiaceae</taxon>
        <taxon>Parachlamydia</taxon>
    </lineage>
</organism>
<dbReference type="HOGENOM" id="CLU_039478_2_0_0"/>